<protein>
    <recommendedName>
        <fullName evidence="1">Aminoglycoside phosphotransferase domain-containing protein</fullName>
    </recommendedName>
</protein>
<evidence type="ECO:0000313" key="3">
    <source>
        <dbReference type="Proteomes" id="UP000297245"/>
    </source>
</evidence>
<dbReference type="SUPFAM" id="SSF56112">
    <property type="entry name" value="Protein kinase-like (PK-like)"/>
    <property type="match status" value="1"/>
</dbReference>
<dbReference type="EMBL" id="ML179188">
    <property type="protein sequence ID" value="THU95930.1"/>
    <property type="molecule type" value="Genomic_DNA"/>
</dbReference>
<feature type="domain" description="Aminoglycoside phosphotransferase" evidence="1">
    <location>
        <begin position="16"/>
        <end position="81"/>
    </location>
</feature>
<evidence type="ECO:0000313" key="2">
    <source>
        <dbReference type="EMBL" id="THU95930.1"/>
    </source>
</evidence>
<keyword evidence="3" id="KW-1185">Reference proteome</keyword>
<dbReference type="InterPro" id="IPR011009">
    <property type="entry name" value="Kinase-like_dom_sf"/>
</dbReference>
<reference evidence="2 3" key="1">
    <citation type="journal article" date="2019" name="Nat. Ecol. Evol.">
        <title>Megaphylogeny resolves global patterns of mushroom evolution.</title>
        <authorList>
            <person name="Varga T."/>
            <person name="Krizsan K."/>
            <person name="Foldi C."/>
            <person name="Dima B."/>
            <person name="Sanchez-Garcia M."/>
            <person name="Sanchez-Ramirez S."/>
            <person name="Szollosi G.J."/>
            <person name="Szarkandi J.G."/>
            <person name="Papp V."/>
            <person name="Albert L."/>
            <person name="Andreopoulos W."/>
            <person name="Angelini C."/>
            <person name="Antonin V."/>
            <person name="Barry K.W."/>
            <person name="Bougher N.L."/>
            <person name="Buchanan P."/>
            <person name="Buyck B."/>
            <person name="Bense V."/>
            <person name="Catcheside P."/>
            <person name="Chovatia M."/>
            <person name="Cooper J."/>
            <person name="Damon W."/>
            <person name="Desjardin D."/>
            <person name="Finy P."/>
            <person name="Geml J."/>
            <person name="Haridas S."/>
            <person name="Hughes K."/>
            <person name="Justo A."/>
            <person name="Karasinski D."/>
            <person name="Kautmanova I."/>
            <person name="Kiss B."/>
            <person name="Kocsube S."/>
            <person name="Kotiranta H."/>
            <person name="LaButti K.M."/>
            <person name="Lechner B.E."/>
            <person name="Liimatainen K."/>
            <person name="Lipzen A."/>
            <person name="Lukacs Z."/>
            <person name="Mihaltcheva S."/>
            <person name="Morgado L.N."/>
            <person name="Niskanen T."/>
            <person name="Noordeloos M.E."/>
            <person name="Ohm R.A."/>
            <person name="Ortiz-Santana B."/>
            <person name="Ovrebo C."/>
            <person name="Racz N."/>
            <person name="Riley R."/>
            <person name="Savchenko A."/>
            <person name="Shiryaev A."/>
            <person name="Soop K."/>
            <person name="Spirin V."/>
            <person name="Szebenyi C."/>
            <person name="Tomsovsky M."/>
            <person name="Tulloss R.E."/>
            <person name="Uehling J."/>
            <person name="Grigoriev I.V."/>
            <person name="Vagvolgyi C."/>
            <person name="Papp T."/>
            <person name="Martin F.M."/>
            <person name="Miettinen O."/>
            <person name="Hibbett D.S."/>
            <person name="Nagy L.G."/>
        </authorList>
    </citation>
    <scope>NUCLEOTIDE SEQUENCE [LARGE SCALE GENOMIC DNA]</scope>
    <source>
        <strain evidence="2 3">CBS 962.96</strain>
    </source>
</reference>
<proteinExistence type="predicted"/>
<dbReference type="Proteomes" id="UP000297245">
    <property type="component" value="Unassembled WGS sequence"/>
</dbReference>
<dbReference type="OrthoDB" id="2906425at2759"/>
<dbReference type="Gene3D" id="3.90.1200.10">
    <property type="match status" value="1"/>
</dbReference>
<gene>
    <name evidence="2" type="ORF">K435DRAFT_665366</name>
</gene>
<organism evidence="2 3">
    <name type="scientific">Dendrothele bispora (strain CBS 962.96)</name>
    <dbReference type="NCBI Taxonomy" id="1314807"/>
    <lineage>
        <taxon>Eukaryota</taxon>
        <taxon>Fungi</taxon>
        <taxon>Dikarya</taxon>
        <taxon>Basidiomycota</taxon>
        <taxon>Agaricomycotina</taxon>
        <taxon>Agaricomycetes</taxon>
        <taxon>Agaricomycetidae</taxon>
        <taxon>Agaricales</taxon>
        <taxon>Agaricales incertae sedis</taxon>
        <taxon>Dendrothele</taxon>
    </lineage>
</organism>
<dbReference type="Pfam" id="PF01636">
    <property type="entry name" value="APH"/>
    <property type="match status" value="1"/>
</dbReference>
<name>A0A4S8M1Y5_DENBC</name>
<sequence length="102" mass="11926">STSDHDLPDPVHFLSLWAHCASHSNVEHAQMREEVDDATLTTMTADSIRYVHPDLRMYNIIVRDGHLPGIIDWEDSSWYPYSWQVDAMRWSRFGCNGLFLQY</sequence>
<dbReference type="InterPro" id="IPR002575">
    <property type="entry name" value="Aminoglycoside_PTrfase"/>
</dbReference>
<dbReference type="AlphaFoldDB" id="A0A4S8M1Y5"/>
<evidence type="ECO:0000259" key="1">
    <source>
        <dbReference type="Pfam" id="PF01636"/>
    </source>
</evidence>
<accession>A0A4S8M1Y5</accession>
<feature type="non-terminal residue" evidence="2">
    <location>
        <position position="1"/>
    </location>
</feature>